<dbReference type="OrthoDB" id="556502at2"/>
<protein>
    <submittedName>
        <fullName evidence="2">Alpha/beta hydrolase family protein</fullName>
    </submittedName>
</protein>
<dbReference type="PANTHER" id="PTHR37946">
    <property type="entry name" value="SLL1969 PROTEIN"/>
    <property type="match status" value="1"/>
</dbReference>
<dbReference type="AlphaFoldDB" id="A0A1G8SW08"/>
<dbReference type="EMBL" id="FNEM01000007">
    <property type="protein sequence ID" value="SDJ33364.1"/>
    <property type="molecule type" value="Genomic_DNA"/>
</dbReference>
<proteinExistence type="predicted"/>
<evidence type="ECO:0000313" key="3">
    <source>
        <dbReference type="Proteomes" id="UP000199527"/>
    </source>
</evidence>
<keyword evidence="3" id="KW-1185">Reference proteome</keyword>
<accession>A0A1G8SW08</accession>
<evidence type="ECO:0000313" key="2">
    <source>
        <dbReference type="EMBL" id="SDJ33364.1"/>
    </source>
</evidence>
<dbReference type="SUPFAM" id="SSF53474">
    <property type="entry name" value="alpha/beta-Hydrolases"/>
    <property type="match status" value="1"/>
</dbReference>
<feature type="domain" description="GPI inositol-deacylase PGAP1-like alpha/beta" evidence="1">
    <location>
        <begin position="55"/>
        <end position="118"/>
    </location>
</feature>
<organism evidence="2 3">
    <name type="scientific">Ferrimonas sediminum</name>
    <dbReference type="NCBI Taxonomy" id="718193"/>
    <lineage>
        <taxon>Bacteria</taxon>
        <taxon>Pseudomonadati</taxon>
        <taxon>Pseudomonadota</taxon>
        <taxon>Gammaproteobacteria</taxon>
        <taxon>Alteromonadales</taxon>
        <taxon>Ferrimonadaceae</taxon>
        <taxon>Ferrimonas</taxon>
    </lineage>
</organism>
<evidence type="ECO:0000259" key="1">
    <source>
        <dbReference type="Pfam" id="PF07819"/>
    </source>
</evidence>
<reference evidence="3" key="1">
    <citation type="submission" date="2016-10" db="EMBL/GenBank/DDBJ databases">
        <authorList>
            <person name="Varghese N."/>
            <person name="Submissions S."/>
        </authorList>
    </citation>
    <scope>NUCLEOTIDE SEQUENCE [LARGE SCALE GENOMIC DNA]</scope>
    <source>
        <strain evidence="3">DSM 23317</strain>
    </source>
</reference>
<dbReference type="Gene3D" id="3.40.50.1820">
    <property type="entry name" value="alpha/beta hydrolase"/>
    <property type="match status" value="1"/>
</dbReference>
<dbReference type="Pfam" id="PF07819">
    <property type="entry name" value="PGAP1"/>
    <property type="match status" value="1"/>
</dbReference>
<dbReference type="InterPro" id="IPR029058">
    <property type="entry name" value="AB_hydrolase_fold"/>
</dbReference>
<keyword evidence="2" id="KW-0378">Hydrolase</keyword>
<sequence>MQLVMLHGLYMHHTIMRPLAALMRNRGWQVDGFSYNSLAIDPERLFRRLDQRWRPGQPIYLLGHSLGGVLIRQYAEQRSLPPGSRLITLGSPHQGARVTRQLQKWNLLRLLGNAHEHGLMPSGYRGYEADTPLGSLAGDAGIGMGNLLLNLSDTPNDGTVTVDETRIDGMSDHIVLPVSHTSMLLSSDVARQTHHFLSYGHFHHQPLDQKH</sequence>
<dbReference type="Proteomes" id="UP000199527">
    <property type="component" value="Unassembled WGS sequence"/>
</dbReference>
<dbReference type="GO" id="GO:0016788">
    <property type="term" value="F:hydrolase activity, acting on ester bonds"/>
    <property type="evidence" value="ECO:0007669"/>
    <property type="project" value="InterPro"/>
</dbReference>
<name>A0A1G8SW08_9GAMM</name>
<dbReference type="RefSeq" id="WP_090365115.1">
    <property type="nucleotide sequence ID" value="NZ_FNEM01000007.1"/>
</dbReference>
<dbReference type="InterPro" id="IPR012908">
    <property type="entry name" value="PGAP1-ab_dom-like"/>
</dbReference>
<dbReference type="PANTHER" id="PTHR37946:SF1">
    <property type="entry name" value="SLL1969 PROTEIN"/>
    <property type="match status" value="1"/>
</dbReference>
<gene>
    <name evidence="2" type="ORF">SAMN04488540_10728</name>
</gene>